<feature type="region of interest" description="Disordered" evidence="1">
    <location>
        <begin position="23"/>
        <end position="69"/>
    </location>
</feature>
<sequence length="69" mass="7227">MIWFFVVLAAVAVLAPLIGADTRDGRDWRPSDPEPYGPGARGFRTIGSPVPASAARERAAAHRPASAVG</sequence>
<feature type="compositionally biased region" description="Basic and acidic residues" evidence="1">
    <location>
        <begin position="23"/>
        <end position="32"/>
    </location>
</feature>
<accession>A0A171BID9</accession>
<organism evidence="2 3">
    <name type="scientific">Planomonospora sphaerica</name>
    <dbReference type="NCBI Taxonomy" id="161355"/>
    <lineage>
        <taxon>Bacteria</taxon>
        <taxon>Bacillati</taxon>
        <taxon>Actinomycetota</taxon>
        <taxon>Actinomycetes</taxon>
        <taxon>Streptosporangiales</taxon>
        <taxon>Streptosporangiaceae</taxon>
        <taxon>Planomonospora</taxon>
    </lineage>
</organism>
<dbReference type="AlphaFoldDB" id="A0A171BID9"/>
<evidence type="ECO:0000256" key="1">
    <source>
        <dbReference type="SAM" id="MobiDB-lite"/>
    </source>
</evidence>
<evidence type="ECO:0000313" key="3">
    <source>
        <dbReference type="Proteomes" id="UP000077701"/>
    </source>
</evidence>
<reference evidence="3" key="2">
    <citation type="submission" date="2016-04" db="EMBL/GenBank/DDBJ databases">
        <title>Planomonospora sphaerica JCM9374 whole genome shotgun sequence.</title>
        <authorList>
            <person name="Suzuki T."/>
            <person name="Dohra H."/>
            <person name="Kodani S."/>
        </authorList>
    </citation>
    <scope>NUCLEOTIDE SEQUENCE [LARGE SCALE GENOMIC DNA]</scope>
    <source>
        <strain evidence="3">JCM 9374</strain>
    </source>
</reference>
<comment type="caution">
    <text evidence="2">The sequence shown here is derived from an EMBL/GenBank/DDBJ whole genome shotgun (WGS) entry which is preliminary data.</text>
</comment>
<dbReference type="Proteomes" id="UP000077701">
    <property type="component" value="Unassembled WGS sequence"/>
</dbReference>
<dbReference type="EMBL" id="BDCX01000002">
    <property type="protein sequence ID" value="GAT65148.1"/>
    <property type="molecule type" value="Genomic_DNA"/>
</dbReference>
<protein>
    <submittedName>
        <fullName evidence="2">Uncharacterized protein</fullName>
    </submittedName>
</protein>
<proteinExistence type="predicted"/>
<evidence type="ECO:0000313" key="2">
    <source>
        <dbReference type="EMBL" id="GAT65148.1"/>
    </source>
</evidence>
<reference evidence="2 3" key="1">
    <citation type="journal article" date="2016" name="Genome Announc.">
        <title>Draft Genome Sequence of Planomonospora sphaerica JCM9374, a Rare Actinomycete.</title>
        <authorList>
            <person name="Dohra H."/>
            <person name="Suzuki T."/>
            <person name="Inoue Y."/>
            <person name="Kodani S."/>
        </authorList>
    </citation>
    <scope>NUCLEOTIDE SEQUENCE [LARGE SCALE GENOMIC DNA]</scope>
    <source>
        <strain evidence="2 3">JCM 9374</strain>
    </source>
</reference>
<name>A0A171BID9_9ACTN</name>
<gene>
    <name evidence="2" type="ORF">PS9374_00780</name>
</gene>
<keyword evidence="3" id="KW-1185">Reference proteome</keyword>